<dbReference type="GO" id="GO:0004040">
    <property type="term" value="F:amidase activity"/>
    <property type="evidence" value="ECO:0007669"/>
    <property type="project" value="UniProtKB-EC"/>
</dbReference>
<dbReference type="EMBL" id="JAWRCO010000002">
    <property type="protein sequence ID" value="MDW6005391.1"/>
    <property type="molecule type" value="Genomic_DNA"/>
</dbReference>
<keyword evidence="5" id="KW-1185">Reference proteome</keyword>
<dbReference type="AlphaFoldDB" id="A0A1Y6IWX7"/>
<reference evidence="3 4" key="1">
    <citation type="submission" date="2017-05" db="EMBL/GenBank/DDBJ databases">
        <authorList>
            <person name="Song R."/>
            <person name="Chenine A.L."/>
            <person name="Ruprecht R.M."/>
        </authorList>
    </citation>
    <scope>NUCLEOTIDE SEQUENCE [LARGE SCALE GENOMIC DNA]</scope>
    <source>
        <strain evidence="3 4">CECT 7927</strain>
    </source>
</reference>
<dbReference type="Gene3D" id="3.90.1300.10">
    <property type="entry name" value="Amidase signature (AS) domain"/>
    <property type="match status" value="1"/>
</dbReference>
<name>A0A1Y6IWX7_9VIBR</name>
<proteinExistence type="predicted"/>
<evidence type="ECO:0000313" key="5">
    <source>
        <dbReference type="Proteomes" id="UP001283366"/>
    </source>
</evidence>
<evidence type="ECO:0000313" key="4">
    <source>
        <dbReference type="Proteomes" id="UP000196125"/>
    </source>
</evidence>
<dbReference type="Proteomes" id="UP001283366">
    <property type="component" value="Unassembled WGS sequence"/>
</dbReference>
<dbReference type="Proteomes" id="UP000196125">
    <property type="component" value="Unassembled WGS sequence"/>
</dbReference>
<dbReference type="InterPro" id="IPR036928">
    <property type="entry name" value="AS_sf"/>
</dbReference>
<evidence type="ECO:0000259" key="1">
    <source>
        <dbReference type="Pfam" id="PF01425"/>
    </source>
</evidence>
<reference evidence="2 5" key="2">
    <citation type="submission" date="2023-11" db="EMBL/GenBank/DDBJ databases">
        <title>Plant-associative lifestyle of Vibrio porteresiae and its evolutionary dynamics.</title>
        <authorList>
            <person name="Rameshkumar N."/>
            <person name="Kirti K."/>
        </authorList>
    </citation>
    <scope>NUCLEOTIDE SEQUENCE [LARGE SCALE GENOMIC DNA]</scope>
    <source>
        <strain evidence="2 5">MSSRF38</strain>
    </source>
</reference>
<dbReference type="PROSITE" id="PS00571">
    <property type="entry name" value="AMIDASES"/>
    <property type="match status" value="1"/>
</dbReference>
<sequence length="401" mass="43680">MKQEQVRDRRIYCQQGPDYLSATDDGALSGLSFVFKDLFDVAGYTTGAGNPAWLESHPPAKSTSPLIEALLSAGAICRGRVQTDELAYSLNGQNIHYGTPENPAAPGCIPGGSSSGSAVAVAQGDVDFSIGTDTGGSVRIPASYCGLFGLRPTLGKFDLSNCFELAKSFDTAGFFARDLPVLKSVYSELSAEKVPDFAGNIPTLYLDRLLAQQLSEDRYQRMHDRCRWAGIALEEKDFITQSDWTLDELSLLFRTIQGYEIIQKHGRWLTDNEMTLDPAILERVKWARTISDEAYEQGKIRQKAFRLWLYAQLDEHGGVWLVPTTPAGPPSLDISPEAMAAYRSELMGLTAIAGLAGFPQLHMPFQGMSDGPCGISLLGLPNEEAQLLAIASQLMAGEENI</sequence>
<dbReference type="GO" id="GO:0018750">
    <property type="term" value="F:biuret amidohydrolase activity"/>
    <property type="evidence" value="ECO:0007669"/>
    <property type="project" value="UniProtKB-EC"/>
</dbReference>
<dbReference type="EC" id="3.5.1.84" evidence="3"/>
<dbReference type="Pfam" id="PF01425">
    <property type="entry name" value="Amidase"/>
    <property type="match status" value="1"/>
</dbReference>
<dbReference type="EMBL" id="FXXI01000008">
    <property type="protein sequence ID" value="SMS02169.1"/>
    <property type="molecule type" value="Genomic_DNA"/>
</dbReference>
<keyword evidence="3" id="KW-0378">Hydrolase</keyword>
<evidence type="ECO:0000313" key="2">
    <source>
        <dbReference type="EMBL" id="MDW6005391.1"/>
    </source>
</evidence>
<dbReference type="InterPro" id="IPR023631">
    <property type="entry name" value="Amidase_dom"/>
</dbReference>
<dbReference type="EC" id="3.5.1.4" evidence="2"/>
<feature type="domain" description="Amidase" evidence="1">
    <location>
        <begin position="22"/>
        <end position="193"/>
    </location>
</feature>
<evidence type="ECO:0000313" key="3">
    <source>
        <dbReference type="EMBL" id="SMS02169.1"/>
    </source>
</evidence>
<dbReference type="PANTHER" id="PTHR46310:SF7">
    <property type="entry name" value="AMIDASE 1"/>
    <property type="match status" value="1"/>
</dbReference>
<dbReference type="InterPro" id="IPR020556">
    <property type="entry name" value="Amidase_CS"/>
</dbReference>
<protein>
    <submittedName>
        <fullName evidence="2">Amidase</fullName>
        <ecNumber evidence="2">3.5.1.4</ecNumber>
    </submittedName>
    <submittedName>
        <fullName evidence="3">Biuret hydrolase</fullName>
        <ecNumber evidence="3">3.5.1.84</ecNumber>
    </submittedName>
</protein>
<organism evidence="3 4">
    <name type="scientific">Vibrio mangrovi</name>
    <dbReference type="NCBI Taxonomy" id="474394"/>
    <lineage>
        <taxon>Bacteria</taxon>
        <taxon>Pseudomonadati</taxon>
        <taxon>Pseudomonadota</taxon>
        <taxon>Gammaproteobacteria</taxon>
        <taxon>Vibrionales</taxon>
        <taxon>Vibrionaceae</taxon>
        <taxon>Vibrio</taxon>
    </lineage>
</organism>
<dbReference type="RefSeq" id="WP_087482190.1">
    <property type="nucleotide sequence ID" value="NZ_AP024884.1"/>
</dbReference>
<accession>A0A1Y6IWX7</accession>
<dbReference type="PANTHER" id="PTHR46310">
    <property type="entry name" value="AMIDASE 1"/>
    <property type="match status" value="1"/>
</dbReference>
<gene>
    <name evidence="3" type="primary">atzE</name>
    <name evidence="2" type="ORF">SBX37_21205</name>
    <name evidence="3" type="ORF">VIM7927_03487</name>
</gene>
<dbReference type="SUPFAM" id="SSF75304">
    <property type="entry name" value="Amidase signature (AS) enzymes"/>
    <property type="match status" value="1"/>
</dbReference>
<dbReference type="OrthoDB" id="8872210at2"/>
<dbReference type="NCBIfam" id="NF006169">
    <property type="entry name" value="PRK08310.1"/>
    <property type="match status" value="1"/>
</dbReference>